<dbReference type="Proteomes" id="UP000245076">
    <property type="component" value="Unassembled WGS sequence"/>
</dbReference>
<protein>
    <submittedName>
        <fullName evidence="1">Uncharacterized protein</fullName>
    </submittedName>
</protein>
<gene>
    <name evidence="1" type="ORF">LPTSP1_12750</name>
</gene>
<comment type="caution">
    <text evidence="1">The sequence shown here is derived from an EMBL/GenBank/DDBJ whole genome shotgun (WGS) entry which is preliminary data.</text>
</comment>
<organism evidence="1 2">
    <name type="scientific">Leptospira johnsonii</name>
    <dbReference type="NCBI Taxonomy" id="1917820"/>
    <lineage>
        <taxon>Bacteria</taxon>
        <taxon>Pseudomonadati</taxon>
        <taxon>Spirochaetota</taxon>
        <taxon>Spirochaetia</taxon>
        <taxon>Leptospirales</taxon>
        <taxon>Leptospiraceae</taxon>
        <taxon>Leptospira</taxon>
    </lineage>
</organism>
<accession>A0A2P2D0W0</accession>
<evidence type="ECO:0000313" key="2">
    <source>
        <dbReference type="Proteomes" id="UP000245076"/>
    </source>
</evidence>
<keyword evidence="2" id="KW-1185">Reference proteome</keyword>
<reference evidence="1 2" key="1">
    <citation type="submission" date="2018-02" db="EMBL/GenBank/DDBJ databases">
        <title>Novel Leptospira species isolated from soil and water in Japan.</title>
        <authorList>
            <person name="Nakao R."/>
            <person name="Masuzawa T."/>
        </authorList>
    </citation>
    <scope>NUCLEOTIDE SEQUENCE [LARGE SCALE GENOMIC DNA]</scope>
    <source>
        <strain evidence="1 2">E8</strain>
    </source>
</reference>
<evidence type="ECO:0000313" key="1">
    <source>
        <dbReference type="EMBL" id="GBF38284.1"/>
    </source>
</evidence>
<sequence>MSGLPHRLFYFREFCWRRMLELQRSFEADPTQILGGGGGLVGEATPLYHRIAKFTTKNRGEICRSSYMTDLD</sequence>
<dbReference type="EMBL" id="BFAY01000007">
    <property type="protein sequence ID" value="GBF38284.1"/>
    <property type="molecule type" value="Genomic_DNA"/>
</dbReference>
<proteinExistence type="predicted"/>
<dbReference type="AlphaFoldDB" id="A0A2P2D0W0"/>
<name>A0A2P2D0W0_9LEPT</name>